<dbReference type="PROSITE" id="PS51318">
    <property type="entry name" value="TAT"/>
    <property type="match status" value="1"/>
</dbReference>
<organism evidence="4 5">
    <name type="scientific">Pseudooceanicola albus</name>
    <dbReference type="NCBI Taxonomy" id="2692189"/>
    <lineage>
        <taxon>Bacteria</taxon>
        <taxon>Pseudomonadati</taxon>
        <taxon>Pseudomonadota</taxon>
        <taxon>Alphaproteobacteria</taxon>
        <taxon>Rhodobacterales</taxon>
        <taxon>Paracoccaceae</taxon>
        <taxon>Pseudooceanicola</taxon>
    </lineage>
</organism>
<proteinExistence type="inferred from homology"/>
<gene>
    <name evidence="4" type="ORF">GR170_01585</name>
</gene>
<dbReference type="GO" id="GO:0015833">
    <property type="term" value="P:peptide transport"/>
    <property type="evidence" value="ECO:0007669"/>
    <property type="project" value="TreeGrafter"/>
</dbReference>
<evidence type="ECO:0000256" key="2">
    <source>
        <dbReference type="ARBA" id="ARBA00005695"/>
    </source>
</evidence>
<dbReference type="Gene3D" id="3.10.105.10">
    <property type="entry name" value="Dipeptide-binding Protein, Domain 3"/>
    <property type="match status" value="1"/>
</dbReference>
<comment type="caution">
    <text evidence="4">The sequence shown here is derived from an EMBL/GenBank/DDBJ whole genome shotgun (WGS) entry which is preliminary data.</text>
</comment>
<accession>A0A6L7FXE7</accession>
<dbReference type="Proteomes" id="UP000477911">
    <property type="component" value="Unassembled WGS sequence"/>
</dbReference>
<dbReference type="GO" id="GO:0043190">
    <property type="term" value="C:ATP-binding cassette (ABC) transporter complex"/>
    <property type="evidence" value="ECO:0007669"/>
    <property type="project" value="InterPro"/>
</dbReference>
<protein>
    <submittedName>
        <fullName evidence="4">ABC transporter substrate-binding protein</fullName>
    </submittedName>
</protein>
<dbReference type="CDD" id="cd08503">
    <property type="entry name" value="PBP2_NikA_DppA_OppA_like_17"/>
    <property type="match status" value="1"/>
</dbReference>
<dbReference type="InterPro" id="IPR039424">
    <property type="entry name" value="SBP_5"/>
</dbReference>
<dbReference type="PANTHER" id="PTHR30290">
    <property type="entry name" value="PERIPLASMIC BINDING COMPONENT OF ABC TRANSPORTER"/>
    <property type="match status" value="1"/>
</dbReference>
<dbReference type="EMBL" id="WUMU01000001">
    <property type="protein sequence ID" value="MXN16511.1"/>
    <property type="molecule type" value="Genomic_DNA"/>
</dbReference>
<evidence type="ECO:0000313" key="4">
    <source>
        <dbReference type="EMBL" id="MXN16511.1"/>
    </source>
</evidence>
<dbReference type="InterPro" id="IPR030678">
    <property type="entry name" value="Peptide/Ni-bd"/>
</dbReference>
<evidence type="ECO:0000313" key="5">
    <source>
        <dbReference type="Proteomes" id="UP000477911"/>
    </source>
</evidence>
<evidence type="ECO:0000256" key="1">
    <source>
        <dbReference type="ARBA" id="ARBA00004418"/>
    </source>
</evidence>
<dbReference type="InterPro" id="IPR006311">
    <property type="entry name" value="TAT_signal"/>
</dbReference>
<feature type="domain" description="Solute-binding protein family 5" evidence="3">
    <location>
        <begin position="82"/>
        <end position="417"/>
    </location>
</feature>
<name>A0A6L7FXE7_9RHOB</name>
<dbReference type="GO" id="GO:0030288">
    <property type="term" value="C:outer membrane-bounded periplasmic space"/>
    <property type="evidence" value="ECO:0007669"/>
    <property type="project" value="UniProtKB-ARBA"/>
</dbReference>
<comment type="similarity">
    <text evidence="2">Belongs to the bacterial solute-binding protein 5 family.</text>
</comment>
<dbReference type="SUPFAM" id="SSF53850">
    <property type="entry name" value="Periplasmic binding protein-like II"/>
    <property type="match status" value="1"/>
</dbReference>
<reference evidence="4 5" key="1">
    <citation type="submission" date="2019-12" db="EMBL/GenBank/DDBJ databases">
        <authorList>
            <person name="Li M."/>
        </authorList>
    </citation>
    <scope>NUCLEOTIDE SEQUENCE [LARGE SCALE GENOMIC DNA]</scope>
    <source>
        <strain evidence="4 5">GBMRC 2024</strain>
    </source>
</reference>
<dbReference type="Gene3D" id="3.40.190.10">
    <property type="entry name" value="Periplasmic binding protein-like II"/>
    <property type="match status" value="1"/>
</dbReference>
<keyword evidence="5" id="KW-1185">Reference proteome</keyword>
<dbReference type="GO" id="GO:1904680">
    <property type="term" value="F:peptide transmembrane transporter activity"/>
    <property type="evidence" value="ECO:0007669"/>
    <property type="project" value="TreeGrafter"/>
</dbReference>
<dbReference type="AlphaFoldDB" id="A0A6L7FXE7"/>
<dbReference type="RefSeq" id="WP_160891045.1">
    <property type="nucleotide sequence ID" value="NZ_WUMU01000001.1"/>
</dbReference>
<evidence type="ECO:0000259" key="3">
    <source>
        <dbReference type="Pfam" id="PF00496"/>
    </source>
</evidence>
<dbReference type="Pfam" id="PF00496">
    <property type="entry name" value="SBP_bac_5"/>
    <property type="match status" value="1"/>
</dbReference>
<dbReference type="InterPro" id="IPR000914">
    <property type="entry name" value="SBP_5_dom"/>
</dbReference>
<dbReference type="PIRSF" id="PIRSF002741">
    <property type="entry name" value="MppA"/>
    <property type="match status" value="1"/>
</dbReference>
<comment type="subcellular location">
    <subcellularLocation>
        <location evidence="1">Periplasm</location>
    </subcellularLocation>
</comment>
<sequence length="515" mass="56013">MTFTLDRRSFLRTAAASGALVTLPGLASIARAQDIQPGGTLRLALNITPSVLNPMLVRLNSEYLLAELLYSGLTMLGADMTAQPDLATEWSANDDATEWHFTLRQGATFSNGAPVTTADVVASFTKLLDPATAAPGSRNLGPISEVVADGETGVIFRTSTPYADLPVALTYPTAKILPASVIENDFDSLGTTPVGSGPFRLKEFVADDRAVVEKNPDYYIEGQPYLDEIVVRTFPDAAGAAAAMLAGEVDLLTEVQPTDYKRIADGKGVTGMRTPSGRFLDVVMDCTVEPFNNPKVREALSYCVDRQAMVDMVAEGFGTPGNDTPVNAAYKYYADAPLKAYDPEKSKALLAEAGYPDGIQIELVASVKPDYRAAMAVVLREMAKPGGWDITVQTMDHPTYLDQVWKKGKFYVGYYNMQPTEGAIFNLLFTSDASWNETRWNNAEFDKLVAEADATTDTDKRAELYAKTQELMRTDIPALVPCFFDLLGARGDHVQGYEQSPRGATFALHKVWLSK</sequence>